<keyword evidence="6" id="KW-1185">Reference proteome</keyword>
<evidence type="ECO:0000313" key="5">
    <source>
        <dbReference type="EMBL" id="WNC13629.1"/>
    </source>
</evidence>
<dbReference type="PROSITE" id="PS51118">
    <property type="entry name" value="HTH_HXLR"/>
    <property type="match status" value="1"/>
</dbReference>
<gene>
    <name evidence="5" type="ORF">RGB73_23505</name>
</gene>
<name>A0ABY9T0L4_BREBE</name>
<organism evidence="5 6">
    <name type="scientific">Brevibacillus brevis</name>
    <name type="common">Bacillus brevis</name>
    <dbReference type="NCBI Taxonomy" id="1393"/>
    <lineage>
        <taxon>Bacteria</taxon>
        <taxon>Bacillati</taxon>
        <taxon>Bacillota</taxon>
        <taxon>Bacilli</taxon>
        <taxon>Bacillales</taxon>
        <taxon>Paenibacillaceae</taxon>
        <taxon>Brevibacillus</taxon>
    </lineage>
</organism>
<dbReference type="Pfam" id="PF01638">
    <property type="entry name" value="HxlR"/>
    <property type="match status" value="1"/>
</dbReference>
<keyword evidence="2" id="KW-0238">DNA-binding</keyword>
<dbReference type="InterPro" id="IPR036390">
    <property type="entry name" value="WH_DNA-bd_sf"/>
</dbReference>
<proteinExistence type="predicted"/>
<sequence>MYVLHGGTKRFGELQRSIPEVSRHVLTMQLRELEGDGIVRRIAHPSVPPKVEYSLTDLGRSLGALLEPFAAIGDQYIQSRKIAEENDGD</sequence>
<evidence type="ECO:0000256" key="1">
    <source>
        <dbReference type="ARBA" id="ARBA00023015"/>
    </source>
</evidence>
<evidence type="ECO:0000256" key="2">
    <source>
        <dbReference type="ARBA" id="ARBA00023125"/>
    </source>
</evidence>
<dbReference type="SUPFAM" id="SSF46785">
    <property type="entry name" value="Winged helix' DNA-binding domain"/>
    <property type="match status" value="1"/>
</dbReference>
<dbReference type="RefSeq" id="WP_310765177.1">
    <property type="nucleotide sequence ID" value="NZ_CP134050.1"/>
</dbReference>
<evidence type="ECO:0000259" key="4">
    <source>
        <dbReference type="PROSITE" id="PS51118"/>
    </source>
</evidence>
<dbReference type="PANTHER" id="PTHR33204">
    <property type="entry name" value="TRANSCRIPTIONAL REGULATOR, MARR FAMILY"/>
    <property type="match status" value="1"/>
</dbReference>
<evidence type="ECO:0000313" key="6">
    <source>
        <dbReference type="Proteomes" id="UP001256827"/>
    </source>
</evidence>
<reference evidence="5 6" key="1">
    <citation type="submission" date="2023-09" db="EMBL/GenBank/DDBJ databases">
        <title>Complete Genome and Methylome dissection of Bacillus brevis NEB573 original source of BbsI restriction endonuclease.</title>
        <authorList>
            <person name="Fomenkov A."/>
            <person name="Roberts R.D."/>
        </authorList>
    </citation>
    <scope>NUCLEOTIDE SEQUENCE [LARGE SCALE GENOMIC DNA]</scope>
    <source>
        <strain evidence="5 6">NEB573</strain>
    </source>
</reference>
<keyword evidence="1" id="KW-0805">Transcription regulation</keyword>
<dbReference type="Proteomes" id="UP001256827">
    <property type="component" value="Chromosome"/>
</dbReference>
<dbReference type="Gene3D" id="1.10.10.10">
    <property type="entry name" value="Winged helix-like DNA-binding domain superfamily/Winged helix DNA-binding domain"/>
    <property type="match status" value="1"/>
</dbReference>
<accession>A0ABY9T0L4</accession>
<feature type="domain" description="HTH hxlR-type" evidence="4">
    <location>
        <begin position="1"/>
        <end position="81"/>
    </location>
</feature>
<keyword evidence="3" id="KW-0804">Transcription</keyword>
<protein>
    <submittedName>
        <fullName evidence="5">Winged helix-turn-helix transcriptional regulator</fullName>
    </submittedName>
</protein>
<evidence type="ECO:0000256" key="3">
    <source>
        <dbReference type="ARBA" id="ARBA00023163"/>
    </source>
</evidence>
<dbReference type="InterPro" id="IPR036388">
    <property type="entry name" value="WH-like_DNA-bd_sf"/>
</dbReference>
<dbReference type="InterPro" id="IPR002577">
    <property type="entry name" value="HTH_HxlR"/>
</dbReference>
<dbReference type="EMBL" id="CP134050">
    <property type="protein sequence ID" value="WNC13629.1"/>
    <property type="molecule type" value="Genomic_DNA"/>
</dbReference>
<dbReference type="PANTHER" id="PTHR33204:SF29">
    <property type="entry name" value="TRANSCRIPTIONAL REGULATOR"/>
    <property type="match status" value="1"/>
</dbReference>